<feature type="transmembrane region" description="Helical" evidence="1">
    <location>
        <begin position="307"/>
        <end position="326"/>
    </location>
</feature>
<evidence type="ECO:0000313" key="4">
    <source>
        <dbReference type="Proteomes" id="UP000185655"/>
    </source>
</evidence>
<evidence type="ECO:0000256" key="1">
    <source>
        <dbReference type="SAM" id="Phobius"/>
    </source>
</evidence>
<feature type="transmembrane region" description="Helical" evidence="1">
    <location>
        <begin position="15"/>
        <end position="33"/>
    </location>
</feature>
<keyword evidence="5" id="KW-1185">Reference proteome</keyword>
<evidence type="ECO:0000313" key="5">
    <source>
        <dbReference type="Proteomes" id="UP000218979"/>
    </source>
</evidence>
<evidence type="ECO:0000313" key="2">
    <source>
        <dbReference type="EMBL" id="PCS02141.1"/>
    </source>
</evidence>
<feature type="transmembrane region" description="Helical" evidence="1">
    <location>
        <begin position="378"/>
        <end position="396"/>
    </location>
</feature>
<feature type="transmembrane region" description="Helical" evidence="1">
    <location>
        <begin position="199"/>
        <end position="223"/>
    </location>
</feature>
<proteinExistence type="predicted"/>
<feature type="transmembrane region" description="Helical" evidence="1">
    <location>
        <begin position="243"/>
        <end position="268"/>
    </location>
</feature>
<dbReference type="Proteomes" id="UP000185655">
    <property type="component" value="Unassembled WGS sequence"/>
</dbReference>
<organism evidence="3 4">
    <name type="scientific">Pseudolactococcus chungangensis CAU 28 = DSM 22330</name>
    <dbReference type="NCBI Taxonomy" id="1122154"/>
    <lineage>
        <taxon>Bacteria</taxon>
        <taxon>Bacillati</taxon>
        <taxon>Bacillota</taxon>
        <taxon>Bacilli</taxon>
        <taxon>Lactobacillales</taxon>
        <taxon>Streptococcaceae</taxon>
        <taxon>Pseudolactococcus</taxon>
    </lineage>
</organism>
<reference evidence="2 5" key="1">
    <citation type="submission" date="2014-12" db="EMBL/GenBank/DDBJ databases">
        <title>Draft genome sequences of 10 type strains of Lactococcus.</title>
        <authorList>
            <person name="Sun Z."/>
            <person name="Zhong Z."/>
            <person name="Liu W."/>
            <person name="Zhang W."/>
            <person name="Zhang H."/>
        </authorList>
    </citation>
    <scope>NUCLEOTIDE SEQUENCE [LARGE SCALE GENOMIC DNA]</scope>
    <source>
        <strain evidence="2 5">DSM 22330</strain>
    </source>
</reference>
<gene>
    <name evidence="2" type="ORF">RR45_GL000675</name>
    <name evidence="3" type="ORF">SAMN02746068_01853</name>
</gene>
<dbReference type="Proteomes" id="UP000218979">
    <property type="component" value="Unassembled WGS sequence"/>
</dbReference>
<evidence type="ECO:0000313" key="3">
    <source>
        <dbReference type="EMBL" id="SFZ76195.1"/>
    </source>
</evidence>
<keyword evidence="1" id="KW-0812">Transmembrane</keyword>
<dbReference type="STRING" id="1122154.SAMN02746068_01853"/>
<sequence>MKNVMTAYYKLRKGWLIAFYSLIILAGMVSMVVDSGNWHTLEKQFDKHFSAKIYDEIRDYLGTEQVSHADVYDKYENAYLYLNMIESDGETDGKGSTKQAGAAPSAYYKQMPAKFETFRARQLAYYGPTNRHLYGEGLVPYRQIWLGIPEETVNISLNAVALIGAPLLVIVAVFGLMLMFDQWKQLPSFIRSRTGHAGLLLGAQAIYWAIIPFVLAGVMSVVTQLTRSLFIPEKFVTVPWSAILNYSADFLAQMILLVILAGFVHALVGNPIYKVITFICALGALGLSISVFYGLTGIGILNNVNRFSYLTYFLIGGVSILATVWLQSKYSLEQDSSYIRLPKLRLAFYLVIVFFTVFDFLVPLFALRGDNWRVMDSVIHVIVPIVLVVLFAKLVLNKDIRHLFSK</sequence>
<reference evidence="3 4" key="2">
    <citation type="submission" date="2016-11" db="EMBL/GenBank/DDBJ databases">
        <authorList>
            <person name="Jaros S."/>
            <person name="Januszkiewicz K."/>
            <person name="Wedrychowicz H."/>
        </authorList>
    </citation>
    <scope>NUCLEOTIDE SEQUENCE [LARGE SCALE GENOMIC DNA]</scope>
    <source>
        <strain evidence="3 4">DSM 22330</strain>
    </source>
</reference>
<name>A0A1K2HHK3_9LACT</name>
<feature type="transmembrane region" description="Helical" evidence="1">
    <location>
        <begin position="346"/>
        <end position="366"/>
    </location>
</feature>
<feature type="transmembrane region" description="Helical" evidence="1">
    <location>
        <begin position="155"/>
        <end position="178"/>
    </location>
</feature>
<accession>A0A1K2HHK3</accession>
<keyword evidence="1" id="KW-1133">Transmembrane helix</keyword>
<dbReference type="EMBL" id="JXJT01000018">
    <property type="protein sequence ID" value="PCS02141.1"/>
    <property type="molecule type" value="Genomic_DNA"/>
</dbReference>
<dbReference type="AlphaFoldDB" id="A0A1K2HHK3"/>
<keyword evidence="1" id="KW-0472">Membrane</keyword>
<protein>
    <submittedName>
        <fullName evidence="3">Uncharacterized protein</fullName>
    </submittedName>
</protein>
<feature type="transmembrane region" description="Helical" evidence="1">
    <location>
        <begin position="275"/>
        <end position="295"/>
    </location>
</feature>
<dbReference type="EMBL" id="FPKS01000014">
    <property type="protein sequence ID" value="SFZ76195.1"/>
    <property type="molecule type" value="Genomic_DNA"/>
</dbReference>